<dbReference type="InterPro" id="IPR023186">
    <property type="entry name" value="IUNH"/>
</dbReference>
<name>A0ABN2ELK7_9ACTN</name>
<dbReference type="Proteomes" id="UP001500393">
    <property type="component" value="Unassembled WGS sequence"/>
</dbReference>
<feature type="domain" description="Inosine/uridine-preferring nucleoside hydrolase" evidence="3">
    <location>
        <begin position="5"/>
        <end position="243"/>
    </location>
</feature>
<dbReference type="InterPro" id="IPR036452">
    <property type="entry name" value="Ribo_hydro-like"/>
</dbReference>
<comment type="caution">
    <text evidence="4">The sequence shown here is derived from an EMBL/GenBank/DDBJ whole genome shotgun (WGS) entry which is preliminary data.</text>
</comment>
<gene>
    <name evidence="4" type="ORF">GCM10009789_76890</name>
</gene>
<evidence type="ECO:0000259" key="3">
    <source>
        <dbReference type="Pfam" id="PF01156"/>
    </source>
</evidence>
<keyword evidence="5" id="KW-1185">Reference proteome</keyword>
<dbReference type="PANTHER" id="PTHR12304:SF4">
    <property type="entry name" value="URIDINE NUCLEOSIDASE"/>
    <property type="match status" value="1"/>
</dbReference>
<dbReference type="Pfam" id="PF01156">
    <property type="entry name" value="IU_nuc_hydro"/>
    <property type="match status" value="1"/>
</dbReference>
<dbReference type="SUPFAM" id="SSF53590">
    <property type="entry name" value="Nucleoside hydrolase"/>
    <property type="match status" value="1"/>
</dbReference>
<sequence>MATSVVLDTDIGTDVDDALALAVILGSPELELAGVTTVYGDVLLRARMVARVAGIVGHEVGPIVPGLAEPRSGRELFWAGHEGSLMPDLDQEQVNEQVDAIGLLAESATVVAVGPLTNVAAAVERPGHRIEQLFVMGCDFSLAEAEHNIKCDIDAAAAVFASGVPATVIGLDQTLRVRLDAAVVAEIEAAGELGRLLAAEMRQFWKFMAADSNAPHDPAAVLMLVEPELFTFRTGVIEIVSDGFSRFTASGVGPHRIVTDLDTEAVARRIVARILTACGK</sequence>
<organism evidence="4 5">
    <name type="scientific">Kribbella sancticallisti</name>
    <dbReference type="NCBI Taxonomy" id="460087"/>
    <lineage>
        <taxon>Bacteria</taxon>
        <taxon>Bacillati</taxon>
        <taxon>Actinomycetota</taxon>
        <taxon>Actinomycetes</taxon>
        <taxon>Propionibacteriales</taxon>
        <taxon>Kribbellaceae</taxon>
        <taxon>Kribbella</taxon>
    </lineage>
</organism>
<accession>A0ABN2ELK7</accession>
<evidence type="ECO:0000313" key="5">
    <source>
        <dbReference type="Proteomes" id="UP001500393"/>
    </source>
</evidence>
<evidence type="ECO:0000256" key="1">
    <source>
        <dbReference type="ARBA" id="ARBA00022801"/>
    </source>
</evidence>
<dbReference type="EMBL" id="BAAAOS010000060">
    <property type="protein sequence ID" value="GAA1611151.1"/>
    <property type="molecule type" value="Genomic_DNA"/>
</dbReference>
<dbReference type="PANTHER" id="PTHR12304">
    <property type="entry name" value="INOSINE-URIDINE PREFERRING NUCLEOSIDE HYDROLASE"/>
    <property type="match status" value="1"/>
</dbReference>
<dbReference type="InterPro" id="IPR001910">
    <property type="entry name" value="Inosine/uridine_hydrolase_dom"/>
</dbReference>
<dbReference type="RefSeq" id="WP_344221672.1">
    <property type="nucleotide sequence ID" value="NZ_BAAAOS010000060.1"/>
</dbReference>
<evidence type="ECO:0000313" key="4">
    <source>
        <dbReference type="EMBL" id="GAA1611151.1"/>
    </source>
</evidence>
<protein>
    <submittedName>
        <fullName evidence="4">Nucleoside hydrolase</fullName>
    </submittedName>
</protein>
<reference evidence="4 5" key="1">
    <citation type="journal article" date="2019" name="Int. J. Syst. Evol. Microbiol.">
        <title>The Global Catalogue of Microorganisms (GCM) 10K type strain sequencing project: providing services to taxonomists for standard genome sequencing and annotation.</title>
        <authorList>
            <consortium name="The Broad Institute Genomics Platform"/>
            <consortium name="The Broad Institute Genome Sequencing Center for Infectious Disease"/>
            <person name="Wu L."/>
            <person name="Ma J."/>
        </authorList>
    </citation>
    <scope>NUCLEOTIDE SEQUENCE [LARGE SCALE GENOMIC DNA]</scope>
    <source>
        <strain evidence="4 5">JCM 14969</strain>
    </source>
</reference>
<evidence type="ECO:0000256" key="2">
    <source>
        <dbReference type="ARBA" id="ARBA00023295"/>
    </source>
</evidence>
<dbReference type="Gene3D" id="3.90.245.10">
    <property type="entry name" value="Ribonucleoside hydrolase-like"/>
    <property type="match status" value="1"/>
</dbReference>
<proteinExistence type="predicted"/>
<keyword evidence="2" id="KW-0326">Glycosidase</keyword>
<keyword evidence="1 4" id="KW-0378">Hydrolase</keyword>
<dbReference type="GO" id="GO:0016787">
    <property type="term" value="F:hydrolase activity"/>
    <property type="evidence" value="ECO:0007669"/>
    <property type="project" value="UniProtKB-KW"/>
</dbReference>